<dbReference type="GO" id="GO:0009691">
    <property type="term" value="P:cytokinin biosynthetic process"/>
    <property type="evidence" value="ECO:0007669"/>
    <property type="project" value="UniProtKB-UniRule"/>
</dbReference>
<dbReference type="EMBL" id="CP002824">
    <property type="protein sequence ID" value="AEG98460.1"/>
    <property type="molecule type" value="Genomic_DNA"/>
</dbReference>
<dbReference type="eggNOG" id="COG1611">
    <property type="taxonomic scope" value="Bacteria"/>
</dbReference>
<gene>
    <name evidence="4" type="ordered locus">EAE_17755</name>
</gene>
<dbReference type="GO" id="GO:0005829">
    <property type="term" value="C:cytosol"/>
    <property type="evidence" value="ECO:0007669"/>
    <property type="project" value="TreeGrafter"/>
</dbReference>
<dbReference type="EC" id="3.2.2.n1" evidence="3"/>
<dbReference type="Proteomes" id="UP000008881">
    <property type="component" value="Chromosome"/>
</dbReference>
<dbReference type="GeneID" id="93311743"/>
<dbReference type="PANTHER" id="PTHR31223:SF70">
    <property type="entry name" value="LOG FAMILY PROTEIN YJL055W"/>
    <property type="match status" value="1"/>
</dbReference>
<sequence length="189" mass="20740">MKAIGIFCGSSTGENPIYQVYAQQVGKALAQAGVELVYGGGKVGLMGAVADAALEHGGRVIGVMPRGLVEREIAHSGLSELHVVENMHERKNKMSLLADGFIAMPGGAGTLEEIFEQWTWAQLGIHEKPCAFLNVNGYYNPLQAMAEKMAAEGFMHRRYAEMLTFSDDVQEILTAFHRYTPPQRKWLAK</sequence>
<comment type="catalytic activity">
    <reaction evidence="1">
        <text>AMP + H2O = D-ribose 5-phosphate + adenine</text>
        <dbReference type="Rhea" id="RHEA:20129"/>
        <dbReference type="ChEBI" id="CHEBI:15377"/>
        <dbReference type="ChEBI" id="CHEBI:16708"/>
        <dbReference type="ChEBI" id="CHEBI:78346"/>
        <dbReference type="ChEBI" id="CHEBI:456215"/>
        <dbReference type="EC" id="3.2.2.4"/>
    </reaction>
</comment>
<dbReference type="SUPFAM" id="SSF102405">
    <property type="entry name" value="MCP/YpsA-like"/>
    <property type="match status" value="1"/>
</dbReference>
<protein>
    <recommendedName>
        <fullName evidence="3">Cytokinin riboside 5'-monophosphate phosphoribohydrolase</fullName>
        <ecNumber evidence="3">3.2.2.n1</ecNumber>
    </recommendedName>
</protein>
<keyword evidence="3" id="KW-0203">Cytokinin biosynthesis</keyword>
<dbReference type="GO" id="GO:0008714">
    <property type="term" value="F:AMP nucleosidase activity"/>
    <property type="evidence" value="ECO:0007669"/>
    <property type="project" value="UniProtKB-EC"/>
</dbReference>
<dbReference type="Gene3D" id="3.40.50.450">
    <property type="match status" value="1"/>
</dbReference>
<dbReference type="RefSeq" id="WP_015366891.1">
    <property type="nucleotide sequence ID" value="NC_015663.1"/>
</dbReference>
<name>A0A0H3FS17_KLEAK</name>
<keyword evidence="3" id="KW-0378">Hydrolase</keyword>
<dbReference type="AlphaFoldDB" id="A0A0H3FS17"/>
<keyword evidence="5" id="KW-1185">Reference proteome</keyword>
<evidence type="ECO:0000256" key="3">
    <source>
        <dbReference type="RuleBase" id="RU363015"/>
    </source>
</evidence>
<dbReference type="KEGG" id="eae:EAE_17755"/>
<dbReference type="InterPro" id="IPR031100">
    <property type="entry name" value="LOG_fam"/>
</dbReference>
<accession>A0A0H3FS17</accession>
<dbReference type="OrthoDB" id="9801098at2"/>
<evidence type="ECO:0000313" key="5">
    <source>
        <dbReference type="Proteomes" id="UP000008881"/>
    </source>
</evidence>
<dbReference type="Pfam" id="PF03641">
    <property type="entry name" value="Lysine_decarbox"/>
    <property type="match status" value="1"/>
</dbReference>
<evidence type="ECO:0000256" key="2">
    <source>
        <dbReference type="ARBA" id="ARBA00006763"/>
    </source>
</evidence>
<evidence type="ECO:0000313" key="4">
    <source>
        <dbReference type="EMBL" id="AEG98460.1"/>
    </source>
</evidence>
<reference evidence="4 5" key="1">
    <citation type="journal article" date="2012" name="J. Bacteriol.">
        <title>Complete genome sequence of Enterobacter aerogenes KCTC 2190.</title>
        <authorList>
            <person name="Shin S.H."/>
            <person name="Kim S."/>
            <person name="Kim J.Y."/>
            <person name="Lee S."/>
            <person name="Um Y."/>
            <person name="Oh M.K."/>
            <person name="Kim Y.R."/>
            <person name="Lee J."/>
            <person name="Yang K.S."/>
        </authorList>
    </citation>
    <scope>NUCLEOTIDE SEQUENCE [LARGE SCALE GENOMIC DNA]</scope>
    <source>
        <strain evidence="4 5">KCTC 2190</strain>
    </source>
</reference>
<dbReference type="InterPro" id="IPR005269">
    <property type="entry name" value="LOG"/>
</dbReference>
<organism evidence="4 5">
    <name type="scientific">Klebsiella aerogenes (strain ATCC 13048 / DSM 30053 / CCUG 1429 / JCM 1235 / KCTC 2190 / NBRC 13534 / NCIMB 10102 / NCTC 10006 / CDC 819-56)</name>
    <name type="common">Enterobacter aerogenes</name>
    <dbReference type="NCBI Taxonomy" id="1028307"/>
    <lineage>
        <taxon>Bacteria</taxon>
        <taxon>Pseudomonadati</taxon>
        <taxon>Pseudomonadota</taxon>
        <taxon>Gammaproteobacteria</taxon>
        <taxon>Enterobacterales</taxon>
        <taxon>Enterobacteriaceae</taxon>
        <taxon>Klebsiella/Raoultella group</taxon>
        <taxon>Klebsiella</taxon>
    </lineage>
</organism>
<dbReference type="HOGENOM" id="CLU_058336_4_2_6"/>
<dbReference type="PANTHER" id="PTHR31223">
    <property type="entry name" value="LOG FAMILY PROTEIN YJL055W"/>
    <property type="match status" value="1"/>
</dbReference>
<proteinExistence type="inferred from homology"/>
<dbReference type="PATRIC" id="fig|1028307.3.peg.3546"/>
<dbReference type="NCBIfam" id="TIGR00730">
    <property type="entry name" value="Rossman fold protein, TIGR00730 family"/>
    <property type="match status" value="1"/>
</dbReference>
<evidence type="ECO:0000256" key="1">
    <source>
        <dbReference type="ARBA" id="ARBA00000274"/>
    </source>
</evidence>
<comment type="similarity">
    <text evidence="2 3">Belongs to the LOG family.</text>
</comment>